<dbReference type="EMBL" id="MZ029050">
    <property type="protein sequence ID" value="QVW10190.1"/>
    <property type="molecule type" value="Genomic_DNA"/>
</dbReference>
<keyword evidence="4" id="KW-0946">Virion</keyword>
<evidence type="ECO:0000313" key="4">
    <source>
        <dbReference type="EMBL" id="QVW10190.1"/>
    </source>
</evidence>
<feature type="compositionally biased region" description="Acidic residues" evidence="2">
    <location>
        <begin position="80"/>
        <end position="91"/>
    </location>
</feature>
<dbReference type="InterPro" id="IPR001878">
    <property type="entry name" value="Znf_CCHC"/>
</dbReference>
<keyword evidence="1" id="KW-0862">Zinc</keyword>
<gene>
    <name evidence="4" type="primary">ORF4</name>
</gene>
<name>A0A8E7F1X1_9VIRU</name>
<sequence length="530" mass="61956">MTNYMRNVEKFFYDKFEDDLEVTDENYHILNHTLMLMDMDNEDDANSIIEQDPELKKFFGHPDPENLFVLGDEEVSEWNTESESEFDELIQDEPPRKKPSERIFPDQQMIDAYAQSSYTNPRTHPTAYQDEAYSRRPNYYDSKDIPSFYDKKFKRSAFVGSMSGNMSGSVQTQFGLSLNIDCCGSAERKIKLDQWLNELNLMVQTNKEKFDTPKKVIILAEHKSTGVLQNFIKRTTWNVDEFSTSQIADVLAEAVYANFLGIDFRQSLVRKDEQIIKKAKEKMSKMTLCDICFLDSFFWQYETAFHSLKERDDLIKFIELYFAKIPIVGRKSLERYKSEKTIVLETSIAYADRIMREEISKVCELGKQQKGLKKFNSNCCAGLVDDQHLEFGCSICKLHRTKKSFSKKRKKKHYKKSYSKKRVRSKFQPRKCFRKKPPGKEKFCPKGKKSCRCWICSEQGHYANECPYRQAHQKQVNLFQEAIQQCLYPIEDPCEGEHHVYQFIEKEEPPDTDSETTSSDGSSSESSDSE</sequence>
<organism evidence="4">
    <name type="scientific">Atractylodes mild mottle virus</name>
    <dbReference type="NCBI Taxonomy" id="1711685"/>
    <lineage>
        <taxon>Viruses</taxon>
        <taxon>Riboviria</taxon>
        <taxon>Pararnavirae</taxon>
        <taxon>Artverviricota</taxon>
        <taxon>Revtraviricetes</taxon>
        <taxon>Ortervirales</taxon>
        <taxon>Caulimoviridae</taxon>
        <taxon>Caulimovirus</taxon>
        <taxon>Caulimovirus maculatractylodei</taxon>
    </lineage>
</organism>
<proteinExistence type="predicted"/>
<feature type="region of interest" description="Disordered" evidence="2">
    <location>
        <begin position="116"/>
        <end position="135"/>
    </location>
</feature>
<dbReference type="GO" id="GO:0003676">
    <property type="term" value="F:nucleic acid binding"/>
    <property type="evidence" value="ECO:0007669"/>
    <property type="project" value="InterPro"/>
</dbReference>
<dbReference type="GO" id="GO:0008270">
    <property type="term" value="F:zinc ion binding"/>
    <property type="evidence" value="ECO:0007669"/>
    <property type="project" value="UniProtKB-KW"/>
</dbReference>
<feature type="domain" description="CCHC-type" evidence="3">
    <location>
        <begin position="452"/>
        <end position="467"/>
    </location>
</feature>
<accession>A0A8E7F1X1</accession>
<evidence type="ECO:0000256" key="1">
    <source>
        <dbReference type="PROSITE-ProRule" id="PRU00047"/>
    </source>
</evidence>
<keyword evidence="1" id="KW-0479">Metal-binding</keyword>
<protein>
    <submittedName>
        <fullName evidence="4">Putative coat protein</fullName>
    </submittedName>
</protein>
<reference evidence="4" key="1">
    <citation type="submission" date="2021-04" db="EMBL/GenBank/DDBJ databases">
        <title>Symptoms on Atractylodes ovata caused by Atractylodes mild mottle virus.</title>
        <authorList>
            <person name="Chung B.N."/>
            <person name="Yoon J.-Y."/>
            <person name="Cho I.-S."/>
        </authorList>
    </citation>
    <scope>NUCLEOTIDE SEQUENCE</scope>
    <source>
        <strain evidence="4">AO-kr1</strain>
    </source>
</reference>
<feature type="compositionally biased region" description="Low complexity" evidence="2">
    <location>
        <begin position="515"/>
        <end position="530"/>
    </location>
</feature>
<feature type="region of interest" description="Disordered" evidence="2">
    <location>
        <begin position="503"/>
        <end position="530"/>
    </location>
</feature>
<keyword evidence="4" id="KW-0167">Capsid protein</keyword>
<feature type="region of interest" description="Disordered" evidence="2">
    <location>
        <begin position="80"/>
        <end position="105"/>
    </location>
</feature>
<evidence type="ECO:0000259" key="3">
    <source>
        <dbReference type="PROSITE" id="PS50158"/>
    </source>
</evidence>
<dbReference type="SMART" id="SM00343">
    <property type="entry name" value="ZnF_C2HC"/>
    <property type="match status" value="1"/>
</dbReference>
<dbReference type="GO" id="GO:0019028">
    <property type="term" value="C:viral capsid"/>
    <property type="evidence" value="ECO:0007669"/>
    <property type="project" value="UniProtKB-KW"/>
</dbReference>
<dbReference type="PROSITE" id="PS50158">
    <property type="entry name" value="ZF_CCHC"/>
    <property type="match status" value="1"/>
</dbReference>
<keyword evidence="1" id="KW-0863">Zinc-finger</keyword>
<feature type="compositionally biased region" description="Basic and acidic residues" evidence="2">
    <location>
        <begin position="93"/>
        <end position="104"/>
    </location>
</feature>
<evidence type="ECO:0000256" key="2">
    <source>
        <dbReference type="SAM" id="MobiDB-lite"/>
    </source>
</evidence>